<dbReference type="RefSeq" id="WP_345430322.1">
    <property type="nucleotide sequence ID" value="NZ_BAABHK010000002.1"/>
</dbReference>
<name>A0ABP8U415_9ACTN</name>
<dbReference type="SMART" id="SM00903">
    <property type="entry name" value="Flavin_Reduct"/>
    <property type="match status" value="1"/>
</dbReference>
<feature type="domain" description="Flavin reductase like" evidence="2">
    <location>
        <begin position="21"/>
        <end position="163"/>
    </location>
</feature>
<evidence type="ECO:0000256" key="1">
    <source>
        <dbReference type="ARBA" id="ARBA00023002"/>
    </source>
</evidence>
<dbReference type="Proteomes" id="UP001501442">
    <property type="component" value="Unassembled WGS sequence"/>
</dbReference>
<keyword evidence="1" id="KW-0560">Oxidoreductase</keyword>
<evidence type="ECO:0000259" key="2">
    <source>
        <dbReference type="SMART" id="SM00903"/>
    </source>
</evidence>
<evidence type="ECO:0000313" key="3">
    <source>
        <dbReference type="EMBL" id="GAA4623398.1"/>
    </source>
</evidence>
<dbReference type="InterPro" id="IPR002563">
    <property type="entry name" value="Flavin_Rdtase-like_dom"/>
</dbReference>
<comment type="caution">
    <text evidence="3">The sequence shown here is derived from an EMBL/GenBank/DDBJ whole genome shotgun (WGS) entry which is preliminary data.</text>
</comment>
<keyword evidence="4" id="KW-1185">Reference proteome</keyword>
<dbReference type="Pfam" id="PF01613">
    <property type="entry name" value="Flavin_Reduct"/>
    <property type="match status" value="1"/>
</dbReference>
<gene>
    <name evidence="3" type="ORF">GCM10023196_019430</name>
</gene>
<protein>
    <recommendedName>
        <fullName evidence="2">Flavin reductase like domain-containing protein</fullName>
    </recommendedName>
</protein>
<dbReference type="SUPFAM" id="SSF50475">
    <property type="entry name" value="FMN-binding split barrel"/>
    <property type="match status" value="1"/>
</dbReference>
<sequence length="176" mass="19024">MTNTTNIAPPVVDADQLRAFHRKFVTGVTIVTTMDRGTPRGLAVNAFSSVSLDPALILVCVAKTSSTYEPLFRAERFAVNLLAGDQVGVARHFATKNPDKFRDVRWHTGQHGSPILDGACASLEAEVRERVRAATHTIFIGRVLAATCLDTAPLVYMGAGFYDGARLEPAPEGRMP</sequence>
<evidence type="ECO:0000313" key="4">
    <source>
        <dbReference type="Proteomes" id="UP001501442"/>
    </source>
</evidence>
<dbReference type="InterPro" id="IPR012349">
    <property type="entry name" value="Split_barrel_FMN-bd"/>
</dbReference>
<dbReference type="PANTHER" id="PTHR30466">
    <property type="entry name" value="FLAVIN REDUCTASE"/>
    <property type="match status" value="1"/>
</dbReference>
<proteinExistence type="predicted"/>
<dbReference type="EMBL" id="BAABHK010000002">
    <property type="protein sequence ID" value="GAA4623398.1"/>
    <property type="molecule type" value="Genomic_DNA"/>
</dbReference>
<dbReference type="InterPro" id="IPR050268">
    <property type="entry name" value="NADH-dep_flavin_reductase"/>
</dbReference>
<dbReference type="Gene3D" id="2.30.110.10">
    <property type="entry name" value="Electron Transport, Fmn-binding Protein, Chain A"/>
    <property type="match status" value="1"/>
</dbReference>
<accession>A0ABP8U415</accession>
<reference evidence="4" key="1">
    <citation type="journal article" date="2019" name="Int. J. Syst. Evol. Microbiol.">
        <title>The Global Catalogue of Microorganisms (GCM) 10K type strain sequencing project: providing services to taxonomists for standard genome sequencing and annotation.</title>
        <authorList>
            <consortium name="The Broad Institute Genomics Platform"/>
            <consortium name="The Broad Institute Genome Sequencing Center for Infectious Disease"/>
            <person name="Wu L."/>
            <person name="Ma J."/>
        </authorList>
    </citation>
    <scope>NUCLEOTIDE SEQUENCE [LARGE SCALE GENOMIC DNA]</scope>
    <source>
        <strain evidence="4">JCM 17939</strain>
    </source>
</reference>
<dbReference type="PANTHER" id="PTHR30466:SF1">
    <property type="entry name" value="FMN REDUCTASE (NADH) RUTF"/>
    <property type="match status" value="1"/>
</dbReference>
<organism evidence="3 4">
    <name type="scientific">Actinoallomurus vinaceus</name>
    <dbReference type="NCBI Taxonomy" id="1080074"/>
    <lineage>
        <taxon>Bacteria</taxon>
        <taxon>Bacillati</taxon>
        <taxon>Actinomycetota</taxon>
        <taxon>Actinomycetes</taxon>
        <taxon>Streptosporangiales</taxon>
        <taxon>Thermomonosporaceae</taxon>
        <taxon>Actinoallomurus</taxon>
    </lineage>
</organism>